<dbReference type="GO" id="GO:0005975">
    <property type="term" value="P:carbohydrate metabolic process"/>
    <property type="evidence" value="ECO:0007669"/>
    <property type="project" value="InterPro"/>
</dbReference>
<accession>A0A1I7TUS4</accession>
<dbReference type="PROSITE" id="PS51910">
    <property type="entry name" value="GH18_2"/>
    <property type="match status" value="1"/>
</dbReference>
<dbReference type="SUPFAM" id="SSF51445">
    <property type="entry name" value="(Trans)glycosidases"/>
    <property type="match status" value="1"/>
</dbReference>
<name>A0A1I7TUS4_9PELO</name>
<sequence>MSAVYEDVRNSPPDYNFLSHPDPPNVPLVMLPVRKEIKQVAERQNRNQVIKRYACFLSTGFLLFVLAIFLALFLWSRFGGDEANSACQKRLVGYYRGYGERSITEKQIEKLTHLIFLGVQMRANGRIEFENNKGRELVWIDSISDFILEQQLDGVEIYYRWPETKEEKENFVFFIRELRYKFEMMEKTTGRHYIITMMTRWEDEALIDELINSVDFFNVQTDNFYAPSHSTNVTGPLSPLYSSNSNSIDSSMKKLICKTRKPTHFDVTLPFRGSYFKNIKHPSSNDALYRFVDLVKGTSQGAFVVWREMEQEGFDFKKAVWHEKSKTSYILDEIKGKLYTFDDPKSLKEKADYAVSKTLGGIALSQLEYDDNANTLLNAVSSVNLCSNIQEDEIKYNCDGIE</sequence>
<evidence type="ECO:0000313" key="4">
    <source>
        <dbReference type="WBParaSite" id="Csp11.Scaffold629.g11991.t1"/>
    </source>
</evidence>
<dbReference type="InterPro" id="IPR017853">
    <property type="entry name" value="GH"/>
</dbReference>
<reference evidence="4" key="1">
    <citation type="submission" date="2016-11" db="UniProtKB">
        <authorList>
            <consortium name="WormBaseParasite"/>
        </authorList>
    </citation>
    <scope>IDENTIFICATION</scope>
</reference>
<evidence type="ECO:0000313" key="3">
    <source>
        <dbReference type="Proteomes" id="UP000095282"/>
    </source>
</evidence>
<dbReference type="PANTHER" id="PTHR46073:SF4">
    <property type="entry name" value="GH18 DOMAIN-CONTAINING PROTEIN"/>
    <property type="match status" value="1"/>
</dbReference>
<dbReference type="WBParaSite" id="Csp11.Scaffold629.g11991.t1">
    <property type="protein sequence ID" value="Csp11.Scaffold629.g11991.t1"/>
    <property type="gene ID" value="Csp11.Scaffold629.g11991"/>
</dbReference>
<protein>
    <submittedName>
        <fullName evidence="4">Glyco_18 domain-containing protein</fullName>
    </submittedName>
</protein>
<organism evidence="3 4">
    <name type="scientific">Caenorhabditis tropicalis</name>
    <dbReference type="NCBI Taxonomy" id="1561998"/>
    <lineage>
        <taxon>Eukaryota</taxon>
        <taxon>Metazoa</taxon>
        <taxon>Ecdysozoa</taxon>
        <taxon>Nematoda</taxon>
        <taxon>Chromadorea</taxon>
        <taxon>Rhabditida</taxon>
        <taxon>Rhabditina</taxon>
        <taxon>Rhabditomorpha</taxon>
        <taxon>Rhabditoidea</taxon>
        <taxon>Rhabditidae</taxon>
        <taxon>Peloderinae</taxon>
        <taxon>Caenorhabditis</taxon>
    </lineage>
</organism>
<dbReference type="PANTHER" id="PTHR46073">
    <property type="entry name" value="CHITINASE"/>
    <property type="match status" value="1"/>
</dbReference>
<dbReference type="STRING" id="1561998.A0A1I7TUS4"/>
<dbReference type="InterPro" id="IPR001223">
    <property type="entry name" value="Glyco_hydro18_cat"/>
</dbReference>
<keyword evidence="1" id="KW-0812">Transmembrane</keyword>
<dbReference type="AlphaFoldDB" id="A0A1I7TUS4"/>
<keyword evidence="3" id="KW-1185">Reference proteome</keyword>
<dbReference type="Proteomes" id="UP000095282">
    <property type="component" value="Unplaced"/>
</dbReference>
<dbReference type="GO" id="GO:0008061">
    <property type="term" value="F:chitin binding"/>
    <property type="evidence" value="ECO:0007669"/>
    <property type="project" value="InterPro"/>
</dbReference>
<dbReference type="eggNOG" id="KOG2806">
    <property type="taxonomic scope" value="Eukaryota"/>
</dbReference>
<dbReference type="Gene3D" id="3.20.20.80">
    <property type="entry name" value="Glycosidases"/>
    <property type="match status" value="1"/>
</dbReference>
<proteinExistence type="predicted"/>
<keyword evidence="1" id="KW-0472">Membrane</keyword>
<dbReference type="InterPro" id="IPR011583">
    <property type="entry name" value="Chitinase_II/V-like_cat"/>
</dbReference>
<dbReference type="Pfam" id="PF00704">
    <property type="entry name" value="Glyco_hydro_18"/>
    <property type="match status" value="1"/>
</dbReference>
<evidence type="ECO:0000256" key="1">
    <source>
        <dbReference type="SAM" id="Phobius"/>
    </source>
</evidence>
<feature type="domain" description="GH18" evidence="2">
    <location>
        <begin position="51"/>
        <end position="387"/>
    </location>
</feature>
<evidence type="ECO:0000259" key="2">
    <source>
        <dbReference type="PROSITE" id="PS51910"/>
    </source>
</evidence>
<feature type="transmembrane region" description="Helical" evidence="1">
    <location>
        <begin position="53"/>
        <end position="75"/>
    </location>
</feature>
<dbReference type="SMART" id="SM00636">
    <property type="entry name" value="Glyco_18"/>
    <property type="match status" value="1"/>
</dbReference>
<keyword evidence="1" id="KW-1133">Transmembrane helix</keyword>